<dbReference type="Gene3D" id="3.20.20.450">
    <property type="entry name" value="EAL domain"/>
    <property type="match status" value="1"/>
</dbReference>
<feature type="domain" description="PAC" evidence="2">
    <location>
        <begin position="193"/>
        <end position="243"/>
    </location>
</feature>
<dbReference type="CDD" id="cd01949">
    <property type="entry name" value="GGDEF"/>
    <property type="match status" value="1"/>
</dbReference>
<proteinExistence type="predicted"/>
<dbReference type="InterPro" id="IPR000700">
    <property type="entry name" value="PAS-assoc_C"/>
</dbReference>
<organism evidence="5 6">
    <name type="scientific">Massilia glaciei</name>
    <dbReference type="NCBI Taxonomy" id="1524097"/>
    <lineage>
        <taxon>Bacteria</taxon>
        <taxon>Pseudomonadati</taxon>
        <taxon>Pseudomonadota</taxon>
        <taxon>Betaproteobacteria</taxon>
        <taxon>Burkholderiales</taxon>
        <taxon>Oxalobacteraceae</taxon>
        <taxon>Telluria group</taxon>
        <taxon>Massilia</taxon>
    </lineage>
</organism>
<keyword evidence="6" id="KW-1185">Reference proteome</keyword>
<dbReference type="SMART" id="SM00091">
    <property type="entry name" value="PAS"/>
    <property type="match status" value="3"/>
</dbReference>
<dbReference type="SMART" id="SM00052">
    <property type="entry name" value="EAL"/>
    <property type="match status" value="1"/>
</dbReference>
<dbReference type="NCBIfam" id="TIGR00254">
    <property type="entry name" value="GGDEF"/>
    <property type="match status" value="1"/>
</dbReference>
<dbReference type="CDD" id="cd00130">
    <property type="entry name" value="PAS"/>
    <property type="match status" value="2"/>
</dbReference>
<feature type="domain" description="PAC" evidence="2">
    <location>
        <begin position="314"/>
        <end position="368"/>
    </location>
</feature>
<feature type="domain" description="PAS" evidence="1">
    <location>
        <begin position="267"/>
        <end position="313"/>
    </location>
</feature>
<protein>
    <submittedName>
        <fullName evidence="5">GGDEF domain-containing protein</fullName>
    </submittedName>
</protein>
<name>A0A2U2HJI5_9BURK</name>
<dbReference type="InterPro" id="IPR035965">
    <property type="entry name" value="PAS-like_dom_sf"/>
</dbReference>
<dbReference type="Proteomes" id="UP000241421">
    <property type="component" value="Unassembled WGS sequence"/>
</dbReference>
<dbReference type="GO" id="GO:0003824">
    <property type="term" value="F:catalytic activity"/>
    <property type="evidence" value="ECO:0007669"/>
    <property type="project" value="UniProtKB-ARBA"/>
</dbReference>
<dbReference type="PROSITE" id="PS50883">
    <property type="entry name" value="EAL"/>
    <property type="match status" value="1"/>
</dbReference>
<dbReference type="Gene3D" id="3.30.450.20">
    <property type="entry name" value="PAS domain"/>
    <property type="match status" value="3"/>
</dbReference>
<dbReference type="InterPro" id="IPR029787">
    <property type="entry name" value="Nucleotide_cyclase"/>
</dbReference>
<evidence type="ECO:0000259" key="2">
    <source>
        <dbReference type="PROSITE" id="PS50113"/>
    </source>
</evidence>
<dbReference type="EMBL" id="PXWF02000237">
    <property type="protein sequence ID" value="PWF47612.1"/>
    <property type="molecule type" value="Genomic_DNA"/>
</dbReference>
<accession>A0A2U2HJI5</accession>
<feature type="domain" description="EAL" evidence="3">
    <location>
        <begin position="542"/>
        <end position="796"/>
    </location>
</feature>
<dbReference type="Pfam" id="PF13426">
    <property type="entry name" value="PAS_9"/>
    <property type="match status" value="3"/>
</dbReference>
<dbReference type="SMART" id="SM00086">
    <property type="entry name" value="PAC"/>
    <property type="match status" value="2"/>
</dbReference>
<dbReference type="InterPro" id="IPR000014">
    <property type="entry name" value="PAS"/>
</dbReference>
<dbReference type="SMART" id="SM00267">
    <property type="entry name" value="GGDEF"/>
    <property type="match status" value="1"/>
</dbReference>
<dbReference type="NCBIfam" id="TIGR00229">
    <property type="entry name" value="sensory_box"/>
    <property type="match status" value="3"/>
</dbReference>
<dbReference type="OrthoDB" id="9813903at2"/>
<gene>
    <name evidence="5" type="ORF">C7C56_014805</name>
</gene>
<comment type="caution">
    <text evidence="5">The sequence shown here is derived from an EMBL/GenBank/DDBJ whole genome shotgun (WGS) entry which is preliminary data.</text>
</comment>
<feature type="domain" description="GGDEF" evidence="4">
    <location>
        <begin position="400"/>
        <end position="533"/>
    </location>
</feature>
<evidence type="ECO:0000259" key="1">
    <source>
        <dbReference type="PROSITE" id="PS50112"/>
    </source>
</evidence>
<dbReference type="SUPFAM" id="SSF141868">
    <property type="entry name" value="EAL domain-like"/>
    <property type="match status" value="1"/>
</dbReference>
<evidence type="ECO:0000259" key="3">
    <source>
        <dbReference type="PROSITE" id="PS50883"/>
    </source>
</evidence>
<dbReference type="Gene3D" id="3.30.70.270">
    <property type="match status" value="1"/>
</dbReference>
<dbReference type="PANTHER" id="PTHR44757:SF2">
    <property type="entry name" value="BIOFILM ARCHITECTURE MAINTENANCE PROTEIN MBAA"/>
    <property type="match status" value="1"/>
</dbReference>
<dbReference type="FunFam" id="3.30.70.270:FF:000001">
    <property type="entry name" value="Diguanylate cyclase domain protein"/>
    <property type="match status" value="1"/>
</dbReference>
<dbReference type="Pfam" id="PF00563">
    <property type="entry name" value="EAL"/>
    <property type="match status" value="1"/>
</dbReference>
<dbReference type="CDD" id="cd01948">
    <property type="entry name" value="EAL"/>
    <property type="match status" value="1"/>
</dbReference>
<evidence type="ECO:0000313" key="5">
    <source>
        <dbReference type="EMBL" id="PWF47612.1"/>
    </source>
</evidence>
<dbReference type="InterPro" id="IPR035919">
    <property type="entry name" value="EAL_sf"/>
</dbReference>
<dbReference type="PROSITE" id="PS50112">
    <property type="entry name" value="PAS"/>
    <property type="match status" value="2"/>
</dbReference>
<dbReference type="InterPro" id="IPR043128">
    <property type="entry name" value="Rev_trsase/Diguanyl_cyclase"/>
</dbReference>
<dbReference type="RefSeq" id="WP_106758145.1">
    <property type="nucleotide sequence ID" value="NZ_PXWF02000237.1"/>
</dbReference>
<evidence type="ECO:0000313" key="6">
    <source>
        <dbReference type="Proteomes" id="UP000241421"/>
    </source>
</evidence>
<dbReference type="InterPro" id="IPR052155">
    <property type="entry name" value="Biofilm_reg_signaling"/>
</dbReference>
<dbReference type="SUPFAM" id="SSF55785">
    <property type="entry name" value="PYP-like sensor domain (PAS domain)"/>
    <property type="match status" value="3"/>
</dbReference>
<dbReference type="InterPro" id="IPR001633">
    <property type="entry name" value="EAL_dom"/>
</dbReference>
<dbReference type="Pfam" id="PF00990">
    <property type="entry name" value="GGDEF"/>
    <property type="match status" value="1"/>
</dbReference>
<dbReference type="InterPro" id="IPR000160">
    <property type="entry name" value="GGDEF_dom"/>
</dbReference>
<dbReference type="PROSITE" id="PS50887">
    <property type="entry name" value="GGDEF"/>
    <property type="match status" value="1"/>
</dbReference>
<dbReference type="PROSITE" id="PS50113">
    <property type="entry name" value="PAC"/>
    <property type="match status" value="2"/>
</dbReference>
<sequence length="802" mass="88227">MPAPGDVPAAAFLVGPTGEITSWNAACERLLGYAADDILLHSITSILPEAVREQFAIAMQAWHSDAEQVDAQVIHADGKVLPFNLIFVPQYSQSGRFDNYSVIIGAPVARGEETEHELIGRVPLKKMVDFLAGAFYVLNQDALVVMWNKRVEVATKRTPDQLDGIPALALFPAGQQAQVAEKIGAAFTHGDVQVVEADLLATDGSSTPYLLTGSRFEVDERLYLCGMGLDISERRKQEVQLRLRERALHASSNGIVITGCVQDNHPIEYVNRAFERITGYRADEVIGRDARFMAAPEHDPDERSRLRQALKDNREIKVLFRNLKKNGELFWNDLTVTPVEDEKGETTHFIGVINDVTDAIVRTSTLEHALNHDVLTGVASRSLMWDRLEQALHVAQRNKSLVAAVLVDLDNFKDINDTLGHDGGDEVLRVVARRLQSSVRDSDTVARLGGDEFVLVLHNQPSLRYTLRMIDRVRQELSKPAMVLDKEVDIRASMGVSIYPHDGASAIELIQAADVAMYHAKAAGRNDVHFFSLAMRRTSEAAQELEAGIRGAIEKDQLFLAFQPRVCLRTGTIVGAESLLRWRHPQQGILLPGAFIPAAEESGLIVAVGEWVLEHTCLMLQHLAALGHDKLALSMNVSFRELTQKNYVAQIGKKLSAAGLAPGLFALEVKESILMRNPQLSREIFGATRELGIKLTIDDFGGGSSSLANLHELAVNHIKIPHPVIEHISAQNEGADIARTMIAIGHNLNIRVIADGVETGGQLSFLKQYDCDEMQGNYFCPPVGMLELERLLGSGAHPRPPS</sequence>
<feature type="domain" description="PAS" evidence="1">
    <location>
        <begin position="1"/>
        <end position="39"/>
    </location>
</feature>
<dbReference type="PANTHER" id="PTHR44757">
    <property type="entry name" value="DIGUANYLATE CYCLASE DGCP"/>
    <property type="match status" value="1"/>
</dbReference>
<dbReference type="SUPFAM" id="SSF55073">
    <property type="entry name" value="Nucleotide cyclase"/>
    <property type="match status" value="1"/>
</dbReference>
<dbReference type="AlphaFoldDB" id="A0A2U2HJI5"/>
<reference evidence="5 6" key="1">
    <citation type="submission" date="2018-04" db="EMBL/GenBank/DDBJ databases">
        <title>Massilia violaceinigra sp. nov., a novel purple-pigmented bacterium isolated from Tianshan glacier, Xinjiang, China.</title>
        <authorList>
            <person name="Wang H."/>
        </authorList>
    </citation>
    <scope>NUCLEOTIDE SEQUENCE [LARGE SCALE GENOMIC DNA]</scope>
    <source>
        <strain evidence="5 6">B448-2</strain>
    </source>
</reference>
<dbReference type="InterPro" id="IPR001610">
    <property type="entry name" value="PAC"/>
</dbReference>
<evidence type="ECO:0000259" key="4">
    <source>
        <dbReference type="PROSITE" id="PS50887"/>
    </source>
</evidence>